<dbReference type="AlphaFoldDB" id="A0A0N9WGR1"/>
<evidence type="ECO:0000313" key="2">
    <source>
        <dbReference type="EMBL" id="ALH96733.1"/>
    </source>
</evidence>
<evidence type="ECO:0000313" key="3">
    <source>
        <dbReference type="Proteomes" id="UP000064939"/>
    </source>
</evidence>
<evidence type="ECO:0000256" key="1">
    <source>
        <dbReference type="SAM" id="Phobius"/>
    </source>
</evidence>
<gene>
    <name evidence="2" type="ORF">AOY20_11545</name>
</gene>
<feature type="transmembrane region" description="Helical" evidence="1">
    <location>
        <begin position="55"/>
        <end position="75"/>
    </location>
</feature>
<dbReference type="InterPro" id="IPR007498">
    <property type="entry name" value="PqiA-like"/>
</dbReference>
<dbReference type="KEGG" id="aei:AOY20_11545"/>
<keyword evidence="3" id="KW-1185">Reference proteome</keyword>
<dbReference type="EMBL" id="CP012808">
    <property type="protein sequence ID" value="ALH96733.1"/>
    <property type="molecule type" value="Genomic_DNA"/>
</dbReference>
<feature type="transmembrane region" description="Helical" evidence="1">
    <location>
        <begin position="101"/>
        <end position="127"/>
    </location>
</feature>
<dbReference type="STRING" id="1324350.AOY20_11545"/>
<keyword evidence="1" id="KW-1133">Transmembrane helix</keyword>
<accession>A0A0N9WGR1</accession>
<dbReference type="Pfam" id="PF04403">
    <property type="entry name" value="PqiA"/>
    <property type="match status" value="1"/>
</dbReference>
<organism evidence="2 3">
    <name type="scientific">Acinetobacter equi</name>
    <dbReference type="NCBI Taxonomy" id="1324350"/>
    <lineage>
        <taxon>Bacteria</taxon>
        <taxon>Pseudomonadati</taxon>
        <taxon>Pseudomonadota</taxon>
        <taxon>Gammaproteobacteria</taxon>
        <taxon>Moraxellales</taxon>
        <taxon>Moraxellaceae</taxon>
        <taxon>Acinetobacter</taxon>
    </lineage>
</organism>
<keyword evidence="1" id="KW-0472">Membrane</keyword>
<sequence>MSLIKKRDLISTSNLIGCDECDTISKKTPLQKGEKALCPCCGGELYQQTKSLKKLLALVCTAFIVFIIANCYPIVSVELQGNHSETSLIGAVIAMFQIDRFFVGTLIFITTFIMPLINILLLFYILYPVSLRKKRPKFLVQAMRLLSSFRIWAMIEVFLIGVLVTLVKLVGMVVVIPGIALWAFAVLSILMIMITSVKLQSIWDEIDRCLI</sequence>
<feature type="transmembrane region" description="Helical" evidence="1">
    <location>
        <begin position="148"/>
        <end position="167"/>
    </location>
</feature>
<reference evidence="2 3" key="1">
    <citation type="journal article" date="2015" name="Int. J. Syst. Evol. Microbiol.">
        <title>Acinetobacter equi sp. nov. isolated from horse faeces.</title>
        <authorList>
            <person name="Poppel M.T."/>
            <person name="Skiebe E."/>
            <person name="Laue M."/>
            <person name="Bergmann H."/>
            <person name="Ebersberger I."/>
            <person name="Garn T."/>
            <person name="Fruth A."/>
            <person name="Baumgardt S."/>
            <person name="Busse H.J."/>
            <person name="Wilharm G."/>
        </authorList>
    </citation>
    <scope>NUCLEOTIDE SEQUENCE [LARGE SCALE GENOMIC DNA]</scope>
    <source>
        <strain evidence="2 3">114</strain>
    </source>
</reference>
<protein>
    <submittedName>
        <fullName evidence="2">Paraquat-inducible protein A</fullName>
    </submittedName>
</protein>
<feature type="transmembrane region" description="Helical" evidence="1">
    <location>
        <begin position="173"/>
        <end position="194"/>
    </location>
</feature>
<proteinExistence type="predicted"/>
<keyword evidence="1" id="KW-0812">Transmembrane</keyword>
<dbReference type="Proteomes" id="UP000064939">
    <property type="component" value="Chromosome"/>
</dbReference>
<name>A0A0N9WGR1_9GAMM</name>